<keyword evidence="2" id="KW-0732">Signal</keyword>
<dbReference type="CDD" id="cd00063">
    <property type="entry name" value="FN3"/>
    <property type="match status" value="4"/>
</dbReference>
<evidence type="ECO:0000313" key="4">
    <source>
        <dbReference type="EMBL" id="CAB3410295.1"/>
    </source>
</evidence>
<dbReference type="InterPro" id="IPR003961">
    <property type="entry name" value="FN3_dom"/>
</dbReference>
<keyword evidence="5" id="KW-1185">Reference proteome</keyword>
<protein>
    <recommendedName>
        <fullName evidence="3">Fibronectin type-III domain-containing protein</fullName>
    </recommendedName>
</protein>
<dbReference type="OrthoDB" id="261433at2759"/>
<reference evidence="4 5" key="1">
    <citation type="submission" date="2020-04" db="EMBL/GenBank/DDBJ databases">
        <authorList>
            <person name="Laetsch R D."/>
            <person name="Stevens L."/>
            <person name="Kumar S."/>
            <person name="Blaxter L. M."/>
        </authorList>
    </citation>
    <scope>NUCLEOTIDE SEQUENCE [LARGE SCALE GENOMIC DNA]</scope>
</reference>
<dbReference type="InterPro" id="IPR050991">
    <property type="entry name" value="ECM_Regulatory_Proteins"/>
</dbReference>
<feature type="domain" description="Fibronectin type-III" evidence="3">
    <location>
        <begin position="248"/>
        <end position="344"/>
    </location>
</feature>
<name>A0A8S1FCX6_9PELO</name>
<proteinExistence type="predicted"/>
<evidence type="ECO:0000259" key="3">
    <source>
        <dbReference type="PROSITE" id="PS50853"/>
    </source>
</evidence>
<feature type="domain" description="Fibronectin type-III" evidence="3">
    <location>
        <begin position="453"/>
        <end position="551"/>
    </location>
</feature>
<dbReference type="PANTHER" id="PTHR46708">
    <property type="entry name" value="TENASCIN"/>
    <property type="match status" value="1"/>
</dbReference>
<sequence>MRWIFAFLLPTILQSQPFRSVQNPKGRVVPELDIVYVEWKAPDGQQNLIFTVRHKTGDPTEPWKYIRTHVPNVRVPMTTYRNGDKMHIQIKTEQDGNIVDDFGNEIIVDIFGKQNETPQRAIVHAPRQAVASPSAIASSSAAHGGLTPPLNFTANILSPTSVHLKWTPVASIKPDLYYLVNVKQLTTSSGSTLQNQQIKTAANSFTLGKMISGEKYEMTIRSAYSQDVISPTAAIIEITMPRENEYFEIGNLIISSHFKSPNNGVVNLTWEVPPTMNNRISSYNVEYSEMGSGYWQKIQFHGASSSAALYHLKSNTEYLLRIKTLMINNMITESGQFRFRTPKVEANPIKKVDVIYSHDINSVKLQWILEPHIRKDNVAGYDVYLSQNKDLPDSQWRLVRLNSAESSLSLNDLESATVYYVRVNVRNLDGSVIRAPSIYRFKTIDAEDNEDFEGNSLSYRNIAPGEVEIKWTFPKQILDGVIGSTVLYTDRKDLAPEQWEKVEIEDSRNTSLVLRGLREGTRYSVQIIPRLYTGDQDLESREQFELKTDRIRGTEDEVRFMSQSHPASAPKFEQMSHAETEFMRVVSCNPDAIKSNCAWDEMCITRVEDRTKGWCIPNTLRDSILNS</sequence>
<dbReference type="Gene3D" id="2.60.40.10">
    <property type="entry name" value="Immunoglobulins"/>
    <property type="match status" value="4"/>
</dbReference>
<organism evidence="4 5">
    <name type="scientific">Caenorhabditis bovis</name>
    <dbReference type="NCBI Taxonomy" id="2654633"/>
    <lineage>
        <taxon>Eukaryota</taxon>
        <taxon>Metazoa</taxon>
        <taxon>Ecdysozoa</taxon>
        <taxon>Nematoda</taxon>
        <taxon>Chromadorea</taxon>
        <taxon>Rhabditida</taxon>
        <taxon>Rhabditina</taxon>
        <taxon>Rhabditomorpha</taxon>
        <taxon>Rhabditoidea</taxon>
        <taxon>Rhabditidae</taxon>
        <taxon>Peloderinae</taxon>
        <taxon>Caenorhabditis</taxon>
    </lineage>
</organism>
<dbReference type="SUPFAM" id="SSF49265">
    <property type="entry name" value="Fibronectin type III"/>
    <property type="match status" value="3"/>
</dbReference>
<accession>A0A8S1FCX6</accession>
<dbReference type="Pfam" id="PF00041">
    <property type="entry name" value="fn3"/>
    <property type="match status" value="2"/>
</dbReference>
<dbReference type="EMBL" id="CADEPM010000010">
    <property type="protein sequence ID" value="CAB3410295.1"/>
    <property type="molecule type" value="Genomic_DNA"/>
</dbReference>
<evidence type="ECO:0000256" key="2">
    <source>
        <dbReference type="SAM" id="SignalP"/>
    </source>
</evidence>
<keyword evidence="1" id="KW-0677">Repeat</keyword>
<evidence type="ECO:0000313" key="5">
    <source>
        <dbReference type="Proteomes" id="UP000494206"/>
    </source>
</evidence>
<gene>
    <name evidence="4" type="ORF">CBOVIS_LOCUS11842</name>
</gene>
<comment type="caution">
    <text evidence="4">The sequence shown here is derived from an EMBL/GenBank/DDBJ whole genome shotgun (WGS) entry which is preliminary data.</text>
</comment>
<dbReference type="InterPro" id="IPR036116">
    <property type="entry name" value="FN3_sf"/>
</dbReference>
<feature type="domain" description="Fibronectin type-III" evidence="3">
    <location>
        <begin position="348"/>
        <end position="446"/>
    </location>
</feature>
<dbReference type="Proteomes" id="UP000494206">
    <property type="component" value="Unassembled WGS sequence"/>
</dbReference>
<feature type="chain" id="PRO_5035825121" description="Fibronectin type-III domain-containing protein" evidence="2">
    <location>
        <begin position="16"/>
        <end position="627"/>
    </location>
</feature>
<dbReference type="InterPro" id="IPR013783">
    <property type="entry name" value="Ig-like_fold"/>
</dbReference>
<feature type="signal peptide" evidence="2">
    <location>
        <begin position="1"/>
        <end position="15"/>
    </location>
</feature>
<dbReference type="SMART" id="SM00060">
    <property type="entry name" value="FN3"/>
    <property type="match status" value="4"/>
</dbReference>
<dbReference type="AlphaFoldDB" id="A0A8S1FCX6"/>
<feature type="domain" description="Fibronectin type-III" evidence="3">
    <location>
        <begin position="148"/>
        <end position="243"/>
    </location>
</feature>
<dbReference type="PROSITE" id="PS50853">
    <property type="entry name" value="FN3"/>
    <property type="match status" value="4"/>
</dbReference>
<evidence type="ECO:0000256" key="1">
    <source>
        <dbReference type="ARBA" id="ARBA00022737"/>
    </source>
</evidence>
<dbReference type="PANTHER" id="PTHR46708:SF2">
    <property type="entry name" value="FIBRONECTIN TYPE-III DOMAIN-CONTAINING PROTEIN"/>
    <property type="match status" value="1"/>
</dbReference>